<dbReference type="CDD" id="cd04905">
    <property type="entry name" value="ACT_CM-PDT"/>
    <property type="match status" value="1"/>
</dbReference>
<gene>
    <name evidence="13" type="ORF">RM574_24755</name>
</gene>
<protein>
    <recommendedName>
        <fullName evidence="3">Prephenate dehydratase</fullName>
        <ecNumber evidence="2">4.2.1.51</ecNumber>
    </recommendedName>
</protein>
<keyword evidence="5" id="KW-0057">Aromatic amino acid biosynthesis</keyword>
<keyword evidence="6" id="KW-0584">Phenylalanine biosynthesis</keyword>
<accession>A0ABD5EDF6</accession>
<dbReference type="GO" id="GO:0009094">
    <property type="term" value="P:L-phenylalanine biosynthetic process"/>
    <property type="evidence" value="ECO:0007669"/>
    <property type="project" value="UniProtKB-KW"/>
</dbReference>
<dbReference type="Gene3D" id="3.40.190.10">
    <property type="entry name" value="Periplasmic binding protein-like II"/>
    <property type="match status" value="2"/>
</dbReference>
<evidence type="ECO:0000256" key="6">
    <source>
        <dbReference type="ARBA" id="ARBA00023222"/>
    </source>
</evidence>
<dbReference type="Gene3D" id="3.30.70.260">
    <property type="match status" value="1"/>
</dbReference>
<dbReference type="EMBL" id="JAVRER010000051">
    <property type="protein sequence ID" value="MDT0418693.1"/>
    <property type="molecule type" value="Genomic_DNA"/>
</dbReference>
<evidence type="ECO:0000256" key="2">
    <source>
        <dbReference type="ARBA" id="ARBA00013147"/>
    </source>
</evidence>
<evidence type="ECO:0000259" key="12">
    <source>
        <dbReference type="PROSITE" id="PS51671"/>
    </source>
</evidence>
<comment type="pathway">
    <text evidence="1">Amino-acid biosynthesis; L-phenylalanine biosynthesis; phenylpyruvate from prephenate: step 1/1.</text>
</comment>
<comment type="caution">
    <text evidence="13">The sequence shown here is derived from an EMBL/GenBank/DDBJ whole genome shotgun (WGS) entry which is preliminary data.</text>
</comment>
<dbReference type="CDD" id="cd13631">
    <property type="entry name" value="PBP2_Ct-PDT_like"/>
    <property type="match status" value="1"/>
</dbReference>
<dbReference type="GO" id="GO:0004664">
    <property type="term" value="F:prephenate dehydratase activity"/>
    <property type="evidence" value="ECO:0007669"/>
    <property type="project" value="UniProtKB-EC"/>
</dbReference>
<dbReference type="EC" id="4.2.1.51" evidence="2"/>
<dbReference type="AlphaFoldDB" id="A0ABD5EDF6"/>
<dbReference type="Pfam" id="PF00800">
    <property type="entry name" value="PDT"/>
    <property type="match status" value="1"/>
</dbReference>
<feature type="domain" description="Prephenate dehydratase" evidence="11">
    <location>
        <begin position="6"/>
        <end position="181"/>
    </location>
</feature>
<proteinExistence type="predicted"/>
<evidence type="ECO:0000259" key="11">
    <source>
        <dbReference type="PROSITE" id="PS51171"/>
    </source>
</evidence>
<dbReference type="InterPro" id="IPR002912">
    <property type="entry name" value="ACT_dom"/>
</dbReference>
<dbReference type="PIRSF" id="PIRSF001500">
    <property type="entry name" value="Chor_mut_pdt_Ppr"/>
    <property type="match status" value="1"/>
</dbReference>
<dbReference type="SUPFAM" id="SSF53850">
    <property type="entry name" value="Periplasmic binding protein-like II"/>
    <property type="match status" value="1"/>
</dbReference>
<keyword evidence="4" id="KW-0028">Amino-acid biosynthesis</keyword>
<dbReference type="PROSITE" id="PS51171">
    <property type="entry name" value="PREPHENATE_DEHYDR_3"/>
    <property type="match status" value="1"/>
</dbReference>
<evidence type="ECO:0000256" key="3">
    <source>
        <dbReference type="ARBA" id="ARBA00021872"/>
    </source>
</evidence>
<comment type="catalytic activity">
    <reaction evidence="8">
        <text>prephenate + H(+) = 3-phenylpyruvate + CO2 + H2O</text>
        <dbReference type="Rhea" id="RHEA:21648"/>
        <dbReference type="ChEBI" id="CHEBI:15377"/>
        <dbReference type="ChEBI" id="CHEBI:15378"/>
        <dbReference type="ChEBI" id="CHEBI:16526"/>
        <dbReference type="ChEBI" id="CHEBI:18005"/>
        <dbReference type="ChEBI" id="CHEBI:29934"/>
        <dbReference type="EC" id="4.2.1.51"/>
    </reaction>
</comment>
<dbReference type="SUPFAM" id="SSF55021">
    <property type="entry name" value="ACT-like"/>
    <property type="match status" value="1"/>
</dbReference>
<feature type="domain" description="ACT" evidence="12">
    <location>
        <begin position="199"/>
        <end position="274"/>
    </location>
</feature>
<dbReference type="InterPro" id="IPR045865">
    <property type="entry name" value="ACT-like_dom_sf"/>
</dbReference>
<dbReference type="NCBIfam" id="NF008866">
    <property type="entry name" value="PRK11899.1"/>
    <property type="match status" value="1"/>
</dbReference>
<evidence type="ECO:0000313" key="13">
    <source>
        <dbReference type="EMBL" id="MDT0418693.1"/>
    </source>
</evidence>
<feature type="region of interest" description="Disordered" evidence="10">
    <location>
        <begin position="284"/>
        <end position="306"/>
    </location>
</feature>
<name>A0ABD5EDF6_9ACTN</name>
<dbReference type="PANTHER" id="PTHR21022:SF19">
    <property type="entry name" value="PREPHENATE DEHYDRATASE-RELATED"/>
    <property type="match status" value="1"/>
</dbReference>
<evidence type="ECO:0000256" key="5">
    <source>
        <dbReference type="ARBA" id="ARBA00023141"/>
    </source>
</evidence>
<sequence length="306" mass="32793">MSSVSAVAYQGEPGSNSAAVSAAMFPGVPTLPCATFADVLHAVNEGEARVALIPIENSSAGRVADVHQLLASSGLRMFAEYFQPIHFDLVGPRGATIEDVKTVRSHVHALGQCRRITREHGWTARVAEDTAGAAREVAELGDPAHAAFAPPAAADLYGLRVLAEQVEDEHHNTTRFLALARADETPRPERVEGVAYVTSLLFRTRNIPASLYKALGAFASNGVNLTKIESYQLGGSFYASQFYVDVEGHPEDPGFVRALEELSFFSAELRELGVYPAHTFREELHRPAESPSGPSAGTVRPEAGGE</sequence>
<evidence type="ECO:0000256" key="9">
    <source>
        <dbReference type="PIRSR" id="PIRSR001500-2"/>
    </source>
</evidence>
<reference evidence="14" key="1">
    <citation type="submission" date="2023-07" db="EMBL/GenBank/DDBJ databases">
        <title>30 novel species of actinomycetes from the DSMZ collection.</title>
        <authorList>
            <person name="Nouioui I."/>
        </authorList>
    </citation>
    <scope>NUCLEOTIDE SEQUENCE [LARGE SCALE GENOMIC DNA]</scope>
    <source>
        <strain evidence="14">DSM 41982</strain>
    </source>
</reference>
<keyword evidence="7 13" id="KW-0456">Lyase</keyword>
<evidence type="ECO:0000256" key="7">
    <source>
        <dbReference type="ARBA" id="ARBA00023239"/>
    </source>
</evidence>
<organism evidence="13 14">
    <name type="scientific">Streptomyces evansiae</name>
    <dbReference type="NCBI Taxonomy" id="3075535"/>
    <lineage>
        <taxon>Bacteria</taxon>
        <taxon>Bacillati</taxon>
        <taxon>Actinomycetota</taxon>
        <taxon>Actinomycetes</taxon>
        <taxon>Kitasatosporales</taxon>
        <taxon>Streptomycetaceae</taxon>
        <taxon>Streptomyces</taxon>
    </lineage>
</organism>
<evidence type="ECO:0000256" key="8">
    <source>
        <dbReference type="ARBA" id="ARBA00047848"/>
    </source>
</evidence>
<evidence type="ECO:0000256" key="4">
    <source>
        <dbReference type="ARBA" id="ARBA00022605"/>
    </source>
</evidence>
<dbReference type="RefSeq" id="WP_093852874.1">
    <property type="nucleotide sequence ID" value="NZ_JAVRER010000051.1"/>
</dbReference>
<dbReference type="InterPro" id="IPR008242">
    <property type="entry name" value="Chor_mutase/pphenate_deHydtase"/>
</dbReference>
<dbReference type="Proteomes" id="UP001183607">
    <property type="component" value="Unassembled WGS sequence"/>
</dbReference>
<dbReference type="PROSITE" id="PS51671">
    <property type="entry name" value="ACT"/>
    <property type="match status" value="1"/>
</dbReference>
<dbReference type="InterPro" id="IPR001086">
    <property type="entry name" value="Preph_deHydtase"/>
</dbReference>
<evidence type="ECO:0000256" key="10">
    <source>
        <dbReference type="SAM" id="MobiDB-lite"/>
    </source>
</evidence>
<feature type="site" description="Essential for prephenate dehydratase activity" evidence="9">
    <location>
        <position position="174"/>
    </location>
</feature>
<evidence type="ECO:0000313" key="14">
    <source>
        <dbReference type="Proteomes" id="UP001183607"/>
    </source>
</evidence>
<dbReference type="PROSITE" id="PS00857">
    <property type="entry name" value="PREPHENATE_DEHYDR_1"/>
    <property type="match status" value="1"/>
</dbReference>
<dbReference type="InterPro" id="IPR018528">
    <property type="entry name" value="Preph_deHydtase_CS"/>
</dbReference>
<dbReference type="PANTHER" id="PTHR21022">
    <property type="entry name" value="PREPHENATE DEHYDRATASE P PROTEIN"/>
    <property type="match status" value="1"/>
</dbReference>
<evidence type="ECO:0000256" key="1">
    <source>
        <dbReference type="ARBA" id="ARBA00004741"/>
    </source>
</evidence>